<evidence type="ECO:0000259" key="6">
    <source>
        <dbReference type="Pfam" id="PF13193"/>
    </source>
</evidence>
<dbReference type="CDD" id="cd12118">
    <property type="entry name" value="ttLC_FACS_AEE21_like"/>
    <property type="match status" value="1"/>
</dbReference>
<dbReference type="PROSITE" id="PS00455">
    <property type="entry name" value="AMP_BINDING"/>
    <property type="match status" value="1"/>
</dbReference>
<dbReference type="GO" id="GO:0006631">
    <property type="term" value="P:fatty acid metabolic process"/>
    <property type="evidence" value="ECO:0007669"/>
    <property type="project" value="UniProtKB-KW"/>
</dbReference>
<dbReference type="SUPFAM" id="SSF56801">
    <property type="entry name" value="Acetyl-CoA synthetase-like"/>
    <property type="match status" value="1"/>
</dbReference>
<name>A0A6U8XX33_9DINO</name>
<comment type="similarity">
    <text evidence="1">Belongs to the ATP-dependent AMP-binding enzyme family.</text>
</comment>
<dbReference type="NCBIfam" id="NF006020">
    <property type="entry name" value="PRK08162.1"/>
    <property type="match status" value="1"/>
</dbReference>
<feature type="domain" description="AMP-binding enzyme C-terminal" evidence="6">
    <location>
        <begin position="457"/>
        <end position="533"/>
    </location>
</feature>
<protein>
    <recommendedName>
        <fullName evidence="8">AMP-dependent synthetase/ligase domain-containing protein</fullName>
    </recommendedName>
</protein>
<dbReference type="Gene3D" id="3.40.50.12780">
    <property type="entry name" value="N-terminal domain of ligase-like"/>
    <property type="match status" value="1"/>
</dbReference>
<dbReference type="InterPro" id="IPR000873">
    <property type="entry name" value="AMP-dep_synth/lig_dom"/>
</dbReference>
<dbReference type="FunFam" id="3.30.300.30:FF:000008">
    <property type="entry name" value="2,3-dihydroxybenzoate-AMP ligase"/>
    <property type="match status" value="1"/>
</dbReference>
<dbReference type="InterPro" id="IPR042099">
    <property type="entry name" value="ANL_N_sf"/>
</dbReference>
<keyword evidence="4" id="KW-0443">Lipid metabolism</keyword>
<sequence>MAAFTNGAEAPPKAPANYQALTPLHFLERTATLYPDKLAIVHGALRRTYAEFHARARRLASALQRRGVRRGDVVAAMLSNTPEHIEAHFGVPMSGAVLNPLNYRLDVRNVTFMLRHAQARILFVDREFSKVTGEAIAALEAHERPLVVDVDDPMCPEPGPRIGALSYEDLLAEGDPQAPWAPPDDEWDTLSLCYTSGTTSDPKGVLLHHRGGYLMTLDNIVKWAMPKHPVYLWTLPMFHCNGWYFHYSVTAIAGTHVCLRKVVANDIFQAIAEHGVDHLCGAPIVMSTMLQYAGPRTWSHRVKMMTAASAPPAPILARMAEFGIDVTHVYGLTETYGPALLCEWKNDAWDSLGVPEQATLKARQGVRGLSLEHADVVDPETGRPVPRDGETIGEVVMRGNVVMKGYLRNPAATAKDFRNGVFNSGDLAVIHPDGYIQLKDRSKDIIISGGENISTLEVESLLLKHPKILETAVVARPDDKWGETPVAWIVCRPGDGMTDEEIYAWCRETMPRYMVPRTFMFESLDRVKTSTGKVQKHVLRSLAKEMTKPPMTITSADDAEKTRSKL</sequence>
<evidence type="ECO:0000256" key="2">
    <source>
        <dbReference type="ARBA" id="ARBA00022598"/>
    </source>
</evidence>
<accession>A0A6U8XX33</accession>
<dbReference type="PANTHER" id="PTHR43859">
    <property type="entry name" value="ACYL-ACTIVATING ENZYME"/>
    <property type="match status" value="1"/>
</dbReference>
<evidence type="ECO:0000313" key="7">
    <source>
        <dbReference type="EMBL" id="CAD9563824.1"/>
    </source>
</evidence>
<evidence type="ECO:0000259" key="5">
    <source>
        <dbReference type="Pfam" id="PF00501"/>
    </source>
</evidence>
<dbReference type="InterPro" id="IPR025110">
    <property type="entry name" value="AMP-bd_C"/>
</dbReference>
<dbReference type="InterPro" id="IPR045851">
    <property type="entry name" value="AMP-bd_C_sf"/>
</dbReference>
<dbReference type="AlphaFoldDB" id="A0A6U8XX33"/>
<dbReference type="Gene3D" id="3.30.300.30">
    <property type="match status" value="1"/>
</dbReference>
<evidence type="ECO:0000256" key="4">
    <source>
        <dbReference type="ARBA" id="ARBA00023098"/>
    </source>
</evidence>
<evidence type="ECO:0000256" key="3">
    <source>
        <dbReference type="ARBA" id="ARBA00022832"/>
    </source>
</evidence>
<keyword evidence="2" id="KW-0436">Ligase</keyword>
<dbReference type="GO" id="GO:0016874">
    <property type="term" value="F:ligase activity"/>
    <property type="evidence" value="ECO:0007669"/>
    <property type="project" value="UniProtKB-KW"/>
</dbReference>
<proteinExistence type="inferred from homology"/>
<evidence type="ECO:0000256" key="1">
    <source>
        <dbReference type="ARBA" id="ARBA00006432"/>
    </source>
</evidence>
<dbReference type="EMBL" id="HBGW01039420">
    <property type="protein sequence ID" value="CAD9563824.1"/>
    <property type="molecule type" value="Transcribed_RNA"/>
</dbReference>
<feature type="domain" description="AMP-dependent synthetase/ligase" evidence="5">
    <location>
        <begin position="27"/>
        <end position="407"/>
    </location>
</feature>
<keyword evidence="3" id="KW-0276">Fatty acid metabolism</keyword>
<dbReference type="Pfam" id="PF00501">
    <property type="entry name" value="AMP-binding"/>
    <property type="match status" value="1"/>
</dbReference>
<organism evidence="7">
    <name type="scientific">Zooxanthella nutricula</name>
    <dbReference type="NCBI Taxonomy" id="1333877"/>
    <lineage>
        <taxon>Eukaryota</taxon>
        <taxon>Sar</taxon>
        <taxon>Alveolata</taxon>
        <taxon>Dinophyceae</taxon>
        <taxon>Peridiniales</taxon>
        <taxon>Peridiniales incertae sedis</taxon>
        <taxon>Zooxanthella</taxon>
    </lineage>
</organism>
<dbReference type="Pfam" id="PF13193">
    <property type="entry name" value="AMP-binding_C"/>
    <property type="match status" value="1"/>
</dbReference>
<dbReference type="InterPro" id="IPR020845">
    <property type="entry name" value="AMP-binding_CS"/>
</dbReference>
<reference evidence="7" key="1">
    <citation type="submission" date="2021-01" db="EMBL/GenBank/DDBJ databases">
        <authorList>
            <person name="Corre E."/>
            <person name="Pelletier E."/>
            <person name="Niang G."/>
            <person name="Scheremetjew M."/>
            <person name="Finn R."/>
            <person name="Kale V."/>
            <person name="Holt S."/>
            <person name="Cochrane G."/>
            <person name="Meng A."/>
            <person name="Brown T."/>
            <person name="Cohen L."/>
        </authorList>
    </citation>
    <scope>NUCLEOTIDE SEQUENCE</scope>
    <source>
        <strain evidence="7">RCC3387</strain>
    </source>
</reference>
<dbReference type="PANTHER" id="PTHR43859:SF4">
    <property type="entry name" value="BUTANOATE--COA LIGASE AAE1-RELATED"/>
    <property type="match status" value="1"/>
</dbReference>
<evidence type="ECO:0008006" key="8">
    <source>
        <dbReference type="Google" id="ProtNLM"/>
    </source>
</evidence>
<gene>
    <name evidence="7" type="ORF">BRAN1462_LOCUS24885</name>
</gene>